<keyword evidence="5" id="KW-1185">Reference proteome</keyword>
<feature type="chain" id="PRO_5043539388" evidence="3">
    <location>
        <begin position="23"/>
        <end position="381"/>
    </location>
</feature>
<dbReference type="AlphaFoldDB" id="A0AAV2KTK0"/>
<feature type="signal peptide" evidence="3">
    <location>
        <begin position="1"/>
        <end position="22"/>
    </location>
</feature>
<organism evidence="4 5">
    <name type="scientific">Knipowitschia caucasica</name>
    <name type="common">Caucasian dwarf goby</name>
    <name type="synonym">Pomatoschistus caucasicus</name>
    <dbReference type="NCBI Taxonomy" id="637954"/>
    <lineage>
        <taxon>Eukaryota</taxon>
        <taxon>Metazoa</taxon>
        <taxon>Chordata</taxon>
        <taxon>Craniata</taxon>
        <taxon>Vertebrata</taxon>
        <taxon>Euteleostomi</taxon>
        <taxon>Actinopterygii</taxon>
        <taxon>Neopterygii</taxon>
        <taxon>Teleostei</taxon>
        <taxon>Neoteleostei</taxon>
        <taxon>Acanthomorphata</taxon>
        <taxon>Gobiaria</taxon>
        <taxon>Gobiiformes</taxon>
        <taxon>Gobioidei</taxon>
        <taxon>Gobiidae</taxon>
        <taxon>Gobiinae</taxon>
        <taxon>Knipowitschia</taxon>
    </lineage>
</organism>
<dbReference type="EMBL" id="OZ035824">
    <property type="protein sequence ID" value="CAL1592326.1"/>
    <property type="molecule type" value="Genomic_DNA"/>
</dbReference>
<protein>
    <submittedName>
        <fullName evidence="4">Uncharacterized protein</fullName>
    </submittedName>
</protein>
<dbReference type="SUPFAM" id="SSF49899">
    <property type="entry name" value="Concanavalin A-like lectins/glucanases"/>
    <property type="match status" value="1"/>
</dbReference>
<name>A0AAV2KTK0_KNICA</name>
<evidence type="ECO:0000313" key="5">
    <source>
        <dbReference type="Proteomes" id="UP001497482"/>
    </source>
</evidence>
<feature type="compositionally biased region" description="Polar residues" evidence="2">
    <location>
        <begin position="231"/>
        <end position="245"/>
    </location>
</feature>
<gene>
    <name evidence="4" type="ORF">KC01_LOCUS21587</name>
</gene>
<keyword evidence="1" id="KW-0175">Coiled coil</keyword>
<accession>A0AAV2KTK0</accession>
<feature type="coiled-coil region" evidence="1">
    <location>
        <begin position="291"/>
        <end position="318"/>
    </location>
</feature>
<feature type="region of interest" description="Disordered" evidence="2">
    <location>
        <begin position="231"/>
        <end position="288"/>
    </location>
</feature>
<dbReference type="Proteomes" id="UP001497482">
    <property type="component" value="Chromosome 2"/>
</dbReference>
<reference evidence="4 5" key="1">
    <citation type="submission" date="2024-04" db="EMBL/GenBank/DDBJ databases">
        <authorList>
            <person name="Waldvogel A.-M."/>
            <person name="Schoenle A."/>
        </authorList>
    </citation>
    <scope>NUCLEOTIDE SEQUENCE [LARGE SCALE GENOMIC DNA]</scope>
</reference>
<sequence>MDKNKLRLRVLLMIALFWISSCSLIGEPLTMHDTALNLSQPASGVSWVQTTTGVLYKLRSRTPHLTLLPEYSQIISSNIISSSSLGMLLMGLQSSHSPATLFSLCSPSSPILQIISSSKSLSVEYWSSGAIQKPFVAVFPRRNPFVASDLIRLAVSVEPERVTFFVECDEAVVVPIETEERINLTLPGDLLVTVGSTPGRKHSKLTGHLLAAELSLKAFLKRPWDCGSTDHTVLKSGNGTGASTKPQKRPKSSLVQEEQRDQQPPSRGVVLGPPSPPHMTKSAQAQGEDGLKSLELKLSQLAQMVDMMKAQNAELQTRVQYLEGCECVRRRPRCVWEAREVEDGRSWYTDINTLCTCSDGEVSCQASTRAKKPISLDLKMY</sequence>
<keyword evidence="3" id="KW-0732">Signal</keyword>
<dbReference type="Gene3D" id="2.60.120.200">
    <property type="match status" value="1"/>
</dbReference>
<evidence type="ECO:0000313" key="4">
    <source>
        <dbReference type="EMBL" id="CAL1592326.1"/>
    </source>
</evidence>
<proteinExistence type="predicted"/>
<dbReference type="InterPro" id="IPR013320">
    <property type="entry name" value="ConA-like_dom_sf"/>
</dbReference>
<evidence type="ECO:0000256" key="3">
    <source>
        <dbReference type="SAM" id="SignalP"/>
    </source>
</evidence>
<dbReference type="PROSITE" id="PS51257">
    <property type="entry name" value="PROKAR_LIPOPROTEIN"/>
    <property type="match status" value="1"/>
</dbReference>
<evidence type="ECO:0000256" key="2">
    <source>
        <dbReference type="SAM" id="MobiDB-lite"/>
    </source>
</evidence>
<evidence type="ECO:0000256" key="1">
    <source>
        <dbReference type="SAM" id="Coils"/>
    </source>
</evidence>